<evidence type="ECO:0000313" key="3">
    <source>
        <dbReference type="Proteomes" id="UP000016801"/>
    </source>
</evidence>
<name>M1VUK8_CLAP2</name>
<dbReference type="OrthoDB" id="4186099at2759"/>
<proteinExistence type="predicted"/>
<accession>M1VUK8</accession>
<dbReference type="Proteomes" id="UP000016801">
    <property type="component" value="Unassembled WGS sequence"/>
</dbReference>
<gene>
    <name evidence="2" type="ORF">CPUR_01421</name>
</gene>
<organism evidence="2 3">
    <name type="scientific">Claviceps purpurea (strain 20.1)</name>
    <name type="common">Ergot fungus</name>
    <name type="synonym">Sphacelia segetum</name>
    <dbReference type="NCBI Taxonomy" id="1111077"/>
    <lineage>
        <taxon>Eukaryota</taxon>
        <taxon>Fungi</taxon>
        <taxon>Dikarya</taxon>
        <taxon>Ascomycota</taxon>
        <taxon>Pezizomycotina</taxon>
        <taxon>Sordariomycetes</taxon>
        <taxon>Hypocreomycetidae</taxon>
        <taxon>Hypocreales</taxon>
        <taxon>Clavicipitaceae</taxon>
        <taxon>Claviceps</taxon>
    </lineage>
</organism>
<comment type="caution">
    <text evidence="2">The sequence shown here is derived from an EMBL/GenBank/DDBJ whole genome shotgun (WGS) entry which is preliminary data.</text>
</comment>
<protein>
    <submittedName>
        <fullName evidence="2">Uncharacterized protein</fullName>
    </submittedName>
</protein>
<dbReference type="EMBL" id="CAGA01000006">
    <property type="protein sequence ID" value="CCE27947.1"/>
    <property type="molecule type" value="Genomic_DNA"/>
</dbReference>
<keyword evidence="3" id="KW-1185">Reference proteome</keyword>
<dbReference type="AlphaFoldDB" id="M1VUK8"/>
<reference evidence="2 3" key="1">
    <citation type="journal article" date="2013" name="PLoS Genet.">
        <title>Plant-symbiotic fungi as chemical engineers: Multi-genome analysis of the Clavicipitaceae reveals dynamics of alkaloid loci.</title>
        <authorList>
            <person name="Schardl C.L."/>
            <person name="Young C.A."/>
            <person name="Hesse U."/>
            <person name="Amyotte S.G."/>
            <person name="Andreeva K."/>
            <person name="Calie P.J."/>
            <person name="Fleetwood D.J."/>
            <person name="Haws D.C."/>
            <person name="Moore N."/>
            <person name="Oeser B."/>
            <person name="Panaccione D.G."/>
            <person name="Schweri K.K."/>
            <person name="Voisey C.R."/>
            <person name="Farman M.L."/>
            <person name="Jaromczyk J.W."/>
            <person name="Roe B.A."/>
            <person name="O'Sullivan D.M."/>
            <person name="Scott B."/>
            <person name="Tudzynski P."/>
            <person name="An Z."/>
            <person name="Arnaoudova E.G."/>
            <person name="Bullock C.T."/>
            <person name="Charlton N.D."/>
            <person name="Chen L."/>
            <person name="Cox M."/>
            <person name="Dinkins R.D."/>
            <person name="Florea S."/>
            <person name="Glenn A.E."/>
            <person name="Gordon A."/>
            <person name="Gueldener U."/>
            <person name="Harris D.R."/>
            <person name="Hollin W."/>
            <person name="Jaromczyk J."/>
            <person name="Johnson R.D."/>
            <person name="Khan A.K."/>
            <person name="Leistner E."/>
            <person name="Leuchtmann A."/>
            <person name="Li C."/>
            <person name="Liu J."/>
            <person name="Liu J."/>
            <person name="Liu M."/>
            <person name="Mace W."/>
            <person name="Machado C."/>
            <person name="Nagabhyru P."/>
            <person name="Pan J."/>
            <person name="Schmid J."/>
            <person name="Sugawara K."/>
            <person name="Steiner U."/>
            <person name="Takach J.E."/>
            <person name="Tanaka E."/>
            <person name="Webb J.S."/>
            <person name="Wilson E.V."/>
            <person name="Wiseman J.L."/>
            <person name="Yoshida R."/>
            <person name="Zeng Z."/>
        </authorList>
    </citation>
    <scope>NUCLEOTIDE SEQUENCE [LARGE SCALE GENOMIC DNA]</scope>
    <source>
        <strain evidence="2 3">20.1</strain>
    </source>
</reference>
<keyword evidence="1" id="KW-0732">Signal</keyword>
<feature type="chain" id="PRO_5004018741" evidence="1">
    <location>
        <begin position="22"/>
        <end position="88"/>
    </location>
</feature>
<dbReference type="VEuPathDB" id="FungiDB:CPUR_01421"/>
<sequence length="88" mass="9300">MVKILPFFLTTLAAISPVAQAAAKPATCTPGLDYCGSVLIKSKGSGWWEKGVDPQVLYHCHSSGNVKLKQRCSFQCASGGTGKNDHCS</sequence>
<evidence type="ECO:0000256" key="1">
    <source>
        <dbReference type="SAM" id="SignalP"/>
    </source>
</evidence>
<evidence type="ECO:0000313" key="2">
    <source>
        <dbReference type="EMBL" id="CCE27947.1"/>
    </source>
</evidence>
<dbReference type="HOGENOM" id="CLU_138695_2_0_1"/>
<feature type="signal peptide" evidence="1">
    <location>
        <begin position="1"/>
        <end position="21"/>
    </location>
</feature>